<evidence type="ECO:0000313" key="3">
    <source>
        <dbReference type="Proteomes" id="UP000077202"/>
    </source>
</evidence>
<feature type="region of interest" description="Disordered" evidence="1">
    <location>
        <begin position="237"/>
        <end position="260"/>
    </location>
</feature>
<dbReference type="Proteomes" id="UP000077202">
    <property type="component" value="Unassembled WGS sequence"/>
</dbReference>
<reference evidence="2" key="1">
    <citation type="submission" date="2016-03" db="EMBL/GenBank/DDBJ databases">
        <title>Mechanisms controlling the formation of the plant cell surface in tip-growing cells are functionally conserved among land plants.</title>
        <authorList>
            <person name="Honkanen S."/>
            <person name="Jones V.A."/>
            <person name="Morieri G."/>
            <person name="Champion C."/>
            <person name="Hetherington A.J."/>
            <person name="Kelly S."/>
            <person name="Saint-Marcoux D."/>
            <person name="Proust H."/>
            <person name="Prescott H."/>
            <person name="Dolan L."/>
        </authorList>
    </citation>
    <scope>NUCLEOTIDE SEQUENCE [LARGE SCALE GENOMIC DNA]</scope>
    <source>
        <tissue evidence="2">Whole gametophyte</tissue>
    </source>
</reference>
<protein>
    <recommendedName>
        <fullName evidence="4">Aspartic peptidase DDI1-type domain-containing protein</fullName>
    </recommendedName>
</protein>
<feature type="region of interest" description="Disordered" evidence="1">
    <location>
        <begin position="40"/>
        <end position="67"/>
    </location>
</feature>
<proteinExistence type="predicted"/>
<dbReference type="AlphaFoldDB" id="A0A176W1M0"/>
<dbReference type="EMBL" id="LVLJ01002025">
    <property type="protein sequence ID" value="OAE26958.1"/>
    <property type="molecule type" value="Genomic_DNA"/>
</dbReference>
<organism evidence="2 3">
    <name type="scientific">Marchantia polymorpha subsp. ruderalis</name>
    <dbReference type="NCBI Taxonomy" id="1480154"/>
    <lineage>
        <taxon>Eukaryota</taxon>
        <taxon>Viridiplantae</taxon>
        <taxon>Streptophyta</taxon>
        <taxon>Embryophyta</taxon>
        <taxon>Marchantiophyta</taxon>
        <taxon>Marchantiopsida</taxon>
        <taxon>Marchantiidae</taxon>
        <taxon>Marchantiales</taxon>
        <taxon>Marchantiaceae</taxon>
        <taxon>Marchantia</taxon>
    </lineage>
</organism>
<accession>A0A176W1M0</accession>
<gene>
    <name evidence="2" type="ORF">AXG93_225s1010</name>
</gene>
<feature type="compositionally biased region" description="Polar residues" evidence="1">
    <location>
        <begin position="240"/>
        <end position="253"/>
    </location>
</feature>
<evidence type="ECO:0008006" key="4">
    <source>
        <dbReference type="Google" id="ProtNLM"/>
    </source>
</evidence>
<evidence type="ECO:0000313" key="2">
    <source>
        <dbReference type="EMBL" id="OAE26958.1"/>
    </source>
</evidence>
<sequence length="283" mass="32061">MRQPPSAQPETRTDEASVQVLRRDYVPEIKNEVSELLKEALRAQTSSEGRKTSGPPTTLATAEQRRTAAIPQRPHYDVVEDKGNQRANITCNQLLEDNKTEDLGPPEIDVEIGGCIICKKTVDSGSEVNIMTEDTTRCLGFRSFEPTTRVLRLADQTRRMPLGMLRDITTIIGGAEFQLSYIILQPLMKRGYEVLIERPWLYGARVRCDWRRKRLQFLDPRDPSSVITVPWVKIPHEGESQSTSSGYTSAKDNTSSDEESWDVRFVTCCSVEEELEDNQPDDN</sequence>
<name>A0A176W1M0_MARPO</name>
<dbReference type="CDD" id="cd00303">
    <property type="entry name" value="retropepsin_like"/>
    <property type="match status" value="1"/>
</dbReference>
<comment type="caution">
    <text evidence="2">The sequence shown here is derived from an EMBL/GenBank/DDBJ whole genome shotgun (WGS) entry which is preliminary data.</text>
</comment>
<dbReference type="InterPro" id="IPR021109">
    <property type="entry name" value="Peptidase_aspartic_dom_sf"/>
</dbReference>
<dbReference type="Gene3D" id="2.40.70.10">
    <property type="entry name" value="Acid Proteases"/>
    <property type="match status" value="1"/>
</dbReference>
<keyword evidence="3" id="KW-1185">Reference proteome</keyword>
<evidence type="ECO:0000256" key="1">
    <source>
        <dbReference type="SAM" id="MobiDB-lite"/>
    </source>
</evidence>